<dbReference type="PANTHER" id="PTHR43745:SF2">
    <property type="entry name" value="NITROREDUCTASE MJ1384-RELATED"/>
    <property type="match status" value="1"/>
</dbReference>
<dbReference type="InterPro" id="IPR029479">
    <property type="entry name" value="Nitroreductase"/>
</dbReference>
<evidence type="ECO:0000313" key="3">
    <source>
        <dbReference type="Proteomes" id="UP000671862"/>
    </source>
</evidence>
<protein>
    <submittedName>
        <fullName evidence="2">SagB/ThcOx family dehydrogenase</fullName>
    </submittedName>
</protein>
<reference evidence="2 3" key="1">
    <citation type="submission" date="2021-03" db="EMBL/GenBank/DDBJ databases">
        <title>Thermosipho ferrireducens sp.nov., an anaerobic thermophilic iron-reducing bacterium isolated from a deep-sea hydrothermal sulfide deposits.</title>
        <authorList>
            <person name="Zeng X."/>
            <person name="Chen Y."/>
            <person name="Shao Z."/>
        </authorList>
    </citation>
    <scope>NUCLEOTIDE SEQUENCE [LARGE SCALE GENOMIC DNA]</scope>
    <source>
        <strain evidence="2 3">JL129W03</strain>
    </source>
</reference>
<dbReference type="Proteomes" id="UP000671862">
    <property type="component" value="Chromosome"/>
</dbReference>
<dbReference type="RefSeq" id="WP_207567315.1">
    <property type="nucleotide sequence ID" value="NZ_CP071446.1"/>
</dbReference>
<proteinExistence type="predicted"/>
<dbReference type="EMBL" id="CP071446">
    <property type="protein sequence ID" value="QTA38598.1"/>
    <property type="molecule type" value="Genomic_DNA"/>
</dbReference>
<dbReference type="InterPro" id="IPR000415">
    <property type="entry name" value="Nitroreductase-like"/>
</dbReference>
<dbReference type="Pfam" id="PF00881">
    <property type="entry name" value="Nitroreductase"/>
    <property type="match status" value="1"/>
</dbReference>
<keyword evidence="3" id="KW-1185">Reference proteome</keyword>
<dbReference type="CDD" id="cd02142">
    <property type="entry name" value="McbC_SagB-like_oxidoreductase"/>
    <property type="match status" value="1"/>
</dbReference>
<name>A0ABX7SAW4_9BACT</name>
<dbReference type="InterPro" id="IPR020051">
    <property type="entry name" value="SagB-type_dehydrogenase"/>
</dbReference>
<dbReference type="PANTHER" id="PTHR43745">
    <property type="entry name" value="NITROREDUCTASE MJ1384-RELATED"/>
    <property type="match status" value="1"/>
</dbReference>
<dbReference type="Gene3D" id="3.40.109.10">
    <property type="entry name" value="NADH Oxidase"/>
    <property type="match status" value="1"/>
</dbReference>
<sequence>MKTRDFLKSNWKILKTVTTDQRKGIPHPPIEKPYPENSKLIDLPEPETLKFGNVPLKNIIEKRRSRRKFIKTPLNLEELSYLLWLTQGVKEIIRNGIATFRNVPSAGARHPFETYLVVFNIENLNKGIYRYIPLKHKLILLKEGDFSNNVIEATLNQKFVGESAVVFVWTAIPYRTEWRYAQESYKAIALDAGHVCQNLYLAAESINSGTCAIGAYDQELMDKLIGVDGNEEFVIYLAPVGKINE</sequence>
<organism evidence="2 3">
    <name type="scientific">Thermosipho ferrireducens</name>
    <dbReference type="NCBI Taxonomy" id="2571116"/>
    <lineage>
        <taxon>Bacteria</taxon>
        <taxon>Thermotogati</taxon>
        <taxon>Thermotogota</taxon>
        <taxon>Thermotogae</taxon>
        <taxon>Thermotogales</taxon>
        <taxon>Fervidobacteriaceae</taxon>
        <taxon>Thermosipho</taxon>
    </lineage>
</organism>
<dbReference type="SUPFAM" id="SSF55469">
    <property type="entry name" value="FMN-dependent nitroreductase-like"/>
    <property type="match status" value="1"/>
</dbReference>
<feature type="domain" description="Nitroreductase" evidence="1">
    <location>
        <begin position="60"/>
        <end position="242"/>
    </location>
</feature>
<evidence type="ECO:0000313" key="2">
    <source>
        <dbReference type="EMBL" id="QTA38598.1"/>
    </source>
</evidence>
<gene>
    <name evidence="2" type="ORF">JYK00_03550</name>
</gene>
<evidence type="ECO:0000259" key="1">
    <source>
        <dbReference type="Pfam" id="PF00881"/>
    </source>
</evidence>
<dbReference type="InterPro" id="IPR052544">
    <property type="entry name" value="Bacteriocin_Proc_Enz"/>
</dbReference>
<accession>A0ABX7SAW4</accession>
<dbReference type="NCBIfam" id="TIGR03605">
    <property type="entry name" value="antibiot_sagB"/>
    <property type="match status" value="1"/>
</dbReference>